<dbReference type="AlphaFoldDB" id="A0A9X0WG07"/>
<keyword evidence="3" id="KW-1185">Reference proteome</keyword>
<dbReference type="InterPro" id="IPR009081">
    <property type="entry name" value="PP-bd_ACP"/>
</dbReference>
<organism evidence="2 3">
    <name type="scientific">Thiocapsa imhoffii</name>
    <dbReference type="NCBI Taxonomy" id="382777"/>
    <lineage>
        <taxon>Bacteria</taxon>
        <taxon>Pseudomonadati</taxon>
        <taxon>Pseudomonadota</taxon>
        <taxon>Gammaproteobacteria</taxon>
        <taxon>Chromatiales</taxon>
        <taxon>Chromatiaceae</taxon>
        <taxon>Thiocapsa</taxon>
    </lineage>
</organism>
<dbReference type="SUPFAM" id="SSF47336">
    <property type="entry name" value="ACP-like"/>
    <property type="match status" value="1"/>
</dbReference>
<dbReference type="Gene3D" id="1.10.1200.10">
    <property type="entry name" value="ACP-like"/>
    <property type="match status" value="1"/>
</dbReference>
<name>A0A9X0WG07_9GAMM</name>
<accession>A0A9X0WG07</accession>
<dbReference type="Pfam" id="PF00550">
    <property type="entry name" value="PP-binding"/>
    <property type="match status" value="1"/>
</dbReference>
<evidence type="ECO:0000313" key="3">
    <source>
        <dbReference type="Proteomes" id="UP001138802"/>
    </source>
</evidence>
<dbReference type="RefSeq" id="WP_200386425.1">
    <property type="nucleotide sequence ID" value="NZ_NRSD01000002.1"/>
</dbReference>
<comment type="caution">
    <text evidence="2">The sequence shown here is derived from an EMBL/GenBank/DDBJ whole genome shotgun (WGS) entry which is preliminary data.</text>
</comment>
<proteinExistence type="predicted"/>
<dbReference type="PROSITE" id="PS50075">
    <property type="entry name" value="CARRIER"/>
    <property type="match status" value="1"/>
</dbReference>
<reference evidence="2 3" key="1">
    <citation type="journal article" date="2020" name="Microorganisms">
        <title>Osmotic Adaptation and Compatible Solute Biosynthesis of Phototrophic Bacteria as Revealed from Genome Analyses.</title>
        <authorList>
            <person name="Imhoff J.F."/>
            <person name="Rahn T."/>
            <person name="Kunzel S."/>
            <person name="Keller A."/>
            <person name="Neulinger S.C."/>
        </authorList>
    </citation>
    <scope>NUCLEOTIDE SEQUENCE [LARGE SCALE GENOMIC DNA]</scope>
    <source>
        <strain evidence="2 3">DSM 21303</strain>
    </source>
</reference>
<dbReference type="EMBL" id="NRSD01000002">
    <property type="protein sequence ID" value="MBK1643614.1"/>
    <property type="molecule type" value="Genomic_DNA"/>
</dbReference>
<protein>
    <submittedName>
        <fullName evidence="2">Acyl carrier protein</fullName>
    </submittedName>
</protein>
<dbReference type="InterPro" id="IPR036736">
    <property type="entry name" value="ACP-like_sf"/>
</dbReference>
<feature type="domain" description="Carrier" evidence="1">
    <location>
        <begin position="1"/>
        <end position="80"/>
    </location>
</feature>
<sequence length="81" mass="9235">MDTRVQIRQFIAENLLFSETGYPHEDDASFLEQGILDSMGVMELVHFVEEAFGVKVGDDDLTPENFDSVDLLARYVERHVS</sequence>
<gene>
    <name evidence="2" type="ORF">CKO25_02860</name>
</gene>
<evidence type="ECO:0000313" key="2">
    <source>
        <dbReference type="EMBL" id="MBK1643614.1"/>
    </source>
</evidence>
<dbReference type="Proteomes" id="UP001138802">
    <property type="component" value="Unassembled WGS sequence"/>
</dbReference>
<evidence type="ECO:0000259" key="1">
    <source>
        <dbReference type="PROSITE" id="PS50075"/>
    </source>
</evidence>